<dbReference type="Gene3D" id="3.40.50.1820">
    <property type="entry name" value="alpha/beta hydrolase"/>
    <property type="match status" value="2"/>
</dbReference>
<gene>
    <name evidence="2" type="ORF">GCM10007898_19230</name>
</gene>
<evidence type="ECO:0000313" key="3">
    <source>
        <dbReference type="Proteomes" id="UP001156627"/>
    </source>
</evidence>
<feature type="signal peptide" evidence="1">
    <location>
        <begin position="1"/>
        <end position="27"/>
    </location>
</feature>
<reference evidence="3" key="1">
    <citation type="journal article" date="2019" name="Int. J. Syst. Evol. Microbiol.">
        <title>The Global Catalogue of Microorganisms (GCM) 10K type strain sequencing project: providing services to taxonomists for standard genome sequencing and annotation.</title>
        <authorList>
            <consortium name="The Broad Institute Genomics Platform"/>
            <consortium name="The Broad Institute Genome Sequencing Center for Infectious Disease"/>
            <person name="Wu L."/>
            <person name="Ma J."/>
        </authorList>
    </citation>
    <scope>NUCLEOTIDE SEQUENCE [LARGE SCALE GENOMIC DNA]</scope>
    <source>
        <strain evidence="3">NBRC 111981</strain>
    </source>
</reference>
<dbReference type="RefSeq" id="WP_284331798.1">
    <property type="nucleotide sequence ID" value="NZ_BSOA01000015.1"/>
</dbReference>
<protein>
    <submittedName>
        <fullName evidence="2">Depolymerase</fullName>
    </submittedName>
</protein>
<dbReference type="InterPro" id="IPR029058">
    <property type="entry name" value="AB_hydrolase_fold"/>
</dbReference>
<accession>A0ABQ5XD34</accession>
<dbReference type="PANTHER" id="PTHR42972">
    <property type="entry name" value="TOL-PAL SYSTEM PROTEIN TOLB"/>
    <property type="match status" value="1"/>
</dbReference>
<dbReference type="EMBL" id="BSOA01000015">
    <property type="protein sequence ID" value="GLQ88354.1"/>
    <property type="molecule type" value="Genomic_DNA"/>
</dbReference>
<keyword evidence="3" id="KW-1185">Reference proteome</keyword>
<feature type="chain" id="PRO_5046573766" evidence="1">
    <location>
        <begin position="28"/>
        <end position="343"/>
    </location>
</feature>
<evidence type="ECO:0000256" key="1">
    <source>
        <dbReference type="SAM" id="SignalP"/>
    </source>
</evidence>
<dbReference type="SUPFAM" id="SSF53474">
    <property type="entry name" value="alpha/beta-Hydrolases"/>
    <property type="match status" value="1"/>
</dbReference>
<evidence type="ECO:0000313" key="2">
    <source>
        <dbReference type="EMBL" id="GLQ88354.1"/>
    </source>
</evidence>
<name>A0ABQ5XD34_9GAMM</name>
<dbReference type="Proteomes" id="UP001156627">
    <property type="component" value="Unassembled WGS sequence"/>
</dbReference>
<dbReference type="PANTHER" id="PTHR42972:SF8">
    <property type="entry name" value="POLYHYDROXYBUTYRATE DEPOLYMERASE"/>
    <property type="match status" value="1"/>
</dbReference>
<proteinExistence type="predicted"/>
<keyword evidence="1" id="KW-0732">Signal</keyword>
<sequence>MVSRFTRLSMRMLLLGVALLLSPWAWAASPLGAYNIAPSSVTVAGISSGGYMAVQLQVAYSQAIFGTAVMAGGAYYCAQNNEAYWGSACATGNGVPVSSLVDYTNQQAAAGTIDPTGNIAGKPIYMFSGMLDTVNYQAAMDDLYSYYQSFTSTANITYNNYTAAEHAWITPDSVVACSYLAAPYMNNCGFDAEQTFLGQFYGQLNARNDGTLGGSFIQFDQDAFCPDSNCAAISMDSSGWVYVPQNCAQGQSCRLLVALHGCSQNQETIGTTFVQYAGINEWADTNNIIVLYPQTINATVPYNPYGCWDWWGYTGGNYALKSGPQMAAIMAEVNQLAGGTLQF</sequence>
<comment type="caution">
    <text evidence="2">The sequence shown here is derived from an EMBL/GenBank/DDBJ whole genome shotgun (WGS) entry which is preliminary data.</text>
</comment>
<organism evidence="2 3">
    <name type="scientific">Dyella flagellata</name>
    <dbReference type="NCBI Taxonomy" id="1867833"/>
    <lineage>
        <taxon>Bacteria</taxon>
        <taxon>Pseudomonadati</taxon>
        <taxon>Pseudomonadota</taxon>
        <taxon>Gammaproteobacteria</taxon>
        <taxon>Lysobacterales</taxon>
        <taxon>Rhodanobacteraceae</taxon>
        <taxon>Dyella</taxon>
    </lineage>
</organism>